<gene>
    <name evidence="1" type="ORF">BpHYR1_009442</name>
</gene>
<evidence type="ECO:0000313" key="2">
    <source>
        <dbReference type="Proteomes" id="UP000276133"/>
    </source>
</evidence>
<protein>
    <submittedName>
        <fullName evidence="1">Uncharacterized protein</fullName>
    </submittedName>
</protein>
<sequence length="63" mass="7326">MITVSARLFHSLMTRFVKKFSRWAQLVGDWAERHLLCSLIPWANLPLIYNIPQSLDQAPLIFA</sequence>
<name>A0A3M7QQY7_BRAPC</name>
<comment type="caution">
    <text evidence="1">The sequence shown here is derived from an EMBL/GenBank/DDBJ whole genome shotgun (WGS) entry which is preliminary data.</text>
</comment>
<keyword evidence="2" id="KW-1185">Reference proteome</keyword>
<reference evidence="1 2" key="1">
    <citation type="journal article" date="2018" name="Sci. Rep.">
        <title>Genomic signatures of local adaptation to the degree of environmental predictability in rotifers.</title>
        <authorList>
            <person name="Franch-Gras L."/>
            <person name="Hahn C."/>
            <person name="Garcia-Roger E.M."/>
            <person name="Carmona M.J."/>
            <person name="Serra M."/>
            <person name="Gomez A."/>
        </authorList>
    </citation>
    <scope>NUCLEOTIDE SEQUENCE [LARGE SCALE GENOMIC DNA]</scope>
    <source>
        <strain evidence="1">HYR1</strain>
    </source>
</reference>
<accession>A0A3M7QQY7</accession>
<evidence type="ECO:0000313" key="1">
    <source>
        <dbReference type="EMBL" id="RNA13693.1"/>
    </source>
</evidence>
<proteinExistence type="predicted"/>
<dbReference type="Proteomes" id="UP000276133">
    <property type="component" value="Unassembled WGS sequence"/>
</dbReference>
<dbReference type="EMBL" id="REGN01005344">
    <property type="protein sequence ID" value="RNA13693.1"/>
    <property type="molecule type" value="Genomic_DNA"/>
</dbReference>
<organism evidence="1 2">
    <name type="scientific">Brachionus plicatilis</name>
    <name type="common">Marine rotifer</name>
    <name type="synonym">Brachionus muelleri</name>
    <dbReference type="NCBI Taxonomy" id="10195"/>
    <lineage>
        <taxon>Eukaryota</taxon>
        <taxon>Metazoa</taxon>
        <taxon>Spiralia</taxon>
        <taxon>Gnathifera</taxon>
        <taxon>Rotifera</taxon>
        <taxon>Eurotatoria</taxon>
        <taxon>Monogononta</taxon>
        <taxon>Pseudotrocha</taxon>
        <taxon>Ploima</taxon>
        <taxon>Brachionidae</taxon>
        <taxon>Brachionus</taxon>
    </lineage>
</organism>
<dbReference type="AlphaFoldDB" id="A0A3M7QQY7"/>